<gene>
    <name evidence="1" type="ORF">ACHAW5_001211</name>
</gene>
<proteinExistence type="predicted"/>
<dbReference type="EMBL" id="JALLAZ020001629">
    <property type="protein sequence ID" value="KAL3770457.1"/>
    <property type="molecule type" value="Genomic_DNA"/>
</dbReference>
<keyword evidence="2" id="KW-1185">Reference proteome</keyword>
<evidence type="ECO:0000313" key="1">
    <source>
        <dbReference type="EMBL" id="KAL3770457.1"/>
    </source>
</evidence>
<dbReference type="Gene3D" id="1.10.630.10">
    <property type="entry name" value="Cytochrome P450"/>
    <property type="match status" value="1"/>
</dbReference>
<dbReference type="AlphaFoldDB" id="A0ABD3N396"/>
<accession>A0ABD3N396</accession>
<comment type="caution">
    <text evidence="1">The sequence shown here is derived from an EMBL/GenBank/DDBJ whole genome shotgun (WGS) entry which is preliminary data.</text>
</comment>
<sequence>MVFELTRRSAQLQSALLPSVVTKISTVISPPLRNSILFGSAAALLYKNRNKFYPPNLPTPDSSFSEPLPDGSLGCPFLGNIAFFTKVGDRKPAPAHSTGCNPACPAILESSTCTSREPSVVISGMSNVKRVFNQEFKLVKTGMLSKSFAEMFGGESLLFATNPDRHQFLRRLVGKSRLRNRSTSPCRH</sequence>
<dbReference type="Proteomes" id="UP001530315">
    <property type="component" value="Unassembled WGS sequence"/>
</dbReference>
<evidence type="ECO:0000313" key="2">
    <source>
        <dbReference type="Proteomes" id="UP001530315"/>
    </source>
</evidence>
<organism evidence="1 2">
    <name type="scientific">Stephanodiscus triporus</name>
    <dbReference type="NCBI Taxonomy" id="2934178"/>
    <lineage>
        <taxon>Eukaryota</taxon>
        <taxon>Sar</taxon>
        <taxon>Stramenopiles</taxon>
        <taxon>Ochrophyta</taxon>
        <taxon>Bacillariophyta</taxon>
        <taxon>Coscinodiscophyceae</taxon>
        <taxon>Thalassiosirophycidae</taxon>
        <taxon>Stephanodiscales</taxon>
        <taxon>Stephanodiscaceae</taxon>
        <taxon>Stephanodiscus</taxon>
    </lineage>
</organism>
<reference evidence="1 2" key="1">
    <citation type="submission" date="2024-10" db="EMBL/GenBank/DDBJ databases">
        <title>Updated reference genomes for cyclostephanoid diatoms.</title>
        <authorList>
            <person name="Roberts W.R."/>
            <person name="Alverson A.J."/>
        </authorList>
    </citation>
    <scope>NUCLEOTIDE SEQUENCE [LARGE SCALE GENOMIC DNA]</scope>
    <source>
        <strain evidence="1 2">AJA276-08</strain>
    </source>
</reference>
<dbReference type="SUPFAM" id="SSF48264">
    <property type="entry name" value="Cytochrome P450"/>
    <property type="match status" value="1"/>
</dbReference>
<name>A0ABD3N396_9STRA</name>
<protein>
    <recommendedName>
        <fullName evidence="3">Cytochrome P450</fullName>
    </recommendedName>
</protein>
<dbReference type="InterPro" id="IPR036396">
    <property type="entry name" value="Cyt_P450_sf"/>
</dbReference>
<evidence type="ECO:0008006" key="3">
    <source>
        <dbReference type="Google" id="ProtNLM"/>
    </source>
</evidence>